<evidence type="ECO:0000256" key="7">
    <source>
        <dbReference type="ARBA" id="ARBA00022989"/>
    </source>
</evidence>
<dbReference type="GO" id="GO:0140359">
    <property type="term" value="F:ABC-type transporter activity"/>
    <property type="evidence" value="ECO:0007669"/>
    <property type="project" value="InterPro"/>
</dbReference>
<dbReference type="Proteomes" id="UP000220005">
    <property type="component" value="Unassembled WGS sequence"/>
</dbReference>
<comment type="subcellular location">
    <subcellularLocation>
        <location evidence="1">Cell inner membrane</location>
        <topology evidence="1">Multi-pass membrane protein</topology>
    </subcellularLocation>
    <subcellularLocation>
        <location evidence="9">Cell membrane</location>
        <topology evidence="9">Multi-pass membrane protein</topology>
    </subcellularLocation>
</comment>
<dbReference type="PANTHER" id="PTHR30413">
    <property type="entry name" value="INNER MEMBRANE TRANSPORT PERMEASE"/>
    <property type="match status" value="1"/>
</dbReference>
<dbReference type="GO" id="GO:0005886">
    <property type="term" value="C:plasma membrane"/>
    <property type="evidence" value="ECO:0007669"/>
    <property type="project" value="UniProtKB-SubCell"/>
</dbReference>
<evidence type="ECO:0000259" key="10">
    <source>
        <dbReference type="PROSITE" id="PS51012"/>
    </source>
</evidence>
<dbReference type="PANTHER" id="PTHR30413:SF8">
    <property type="entry name" value="TRANSPORT PERMEASE PROTEIN"/>
    <property type="match status" value="1"/>
</dbReference>
<organism evidence="11 12">
    <name type="scientific">Faecalibacterium prausnitzii</name>
    <dbReference type="NCBI Taxonomy" id="853"/>
    <lineage>
        <taxon>Bacteria</taxon>
        <taxon>Bacillati</taxon>
        <taxon>Bacillota</taxon>
        <taxon>Clostridia</taxon>
        <taxon>Eubacteriales</taxon>
        <taxon>Oscillospiraceae</taxon>
        <taxon>Faecalibacterium</taxon>
    </lineage>
</organism>
<gene>
    <name evidence="11" type="ORF">CGS58_01610</name>
</gene>
<sequence>MQENPRFLKRVLIGIFAFYCAFVVLFYFLTGDQLIYRESRGEQEMPAATAGTVELYQGSDVTQYFMTGVQRLDSVSVLWGTYYRANAGTVTVELLRTDTGEVLMSGQFAAVDIQEGGTTTIYAQQPIEGLPGVELALHITADSAPGEAVSPLMDAANPSTGGLWLNGEQTTGLLCFSTAGTDYIRAGLHYWQLVSIVGAVLLAVLVFAWNRYQRGRQDILAEAILAVKKYRFLIKQLVSRDFKTKYKRSVLGVFWSFLNPLLTMTVQYFIFSTIFKSDIEYYPAYLLVGIVSFNFFNEACGMGLMSIIGNSGLITKVYMPKYIYPLTRVMSSVVNLAISLIPLIIVSMFTGVHFRKAALLALYFLVCLILFTLGVVLLLSAAMVFFRDVQFLWNVISMIWMYATPLFYPETILPDQFKFVLQINPLYHIIKAERTCILGGVSPDPVVYVQCLLMALAALLIGALVFKKTQNKFVLFL</sequence>
<comment type="caution">
    <text evidence="11">The sequence shown here is derived from an EMBL/GenBank/DDBJ whole genome shotgun (WGS) entry which is preliminary data.</text>
</comment>
<feature type="transmembrane region" description="Helical" evidence="9">
    <location>
        <begin position="190"/>
        <end position="209"/>
    </location>
</feature>
<feature type="transmembrane region" description="Helical" evidence="9">
    <location>
        <begin position="329"/>
        <end position="351"/>
    </location>
</feature>
<dbReference type="AlphaFoldDB" id="A0A2A7AU73"/>
<keyword evidence="8 9" id="KW-0472">Membrane</keyword>
<evidence type="ECO:0000256" key="5">
    <source>
        <dbReference type="ARBA" id="ARBA00022519"/>
    </source>
</evidence>
<dbReference type="PROSITE" id="PS51012">
    <property type="entry name" value="ABC_TM2"/>
    <property type="match status" value="1"/>
</dbReference>
<dbReference type="InterPro" id="IPR047817">
    <property type="entry name" value="ABC2_TM_bact-type"/>
</dbReference>
<keyword evidence="3 9" id="KW-0813">Transport</keyword>
<reference evidence="11 12" key="1">
    <citation type="journal article" date="2017" name="Front. Microbiol.">
        <title>New Insights into the Diversity of the Genus Faecalibacterium.</title>
        <authorList>
            <person name="Benevides L."/>
            <person name="Burman S."/>
            <person name="Martin R."/>
            <person name="Robert V."/>
            <person name="Thomas M."/>
            <person name="Miquel S."/>
            <person name="Chain F."/>
            <person name="Sokol H."/>
            <person name="Bermudez-Humaran L.G."/>
            <person name="Morrison M."/>
            <person name="Langella P."/>
            <person name="Azevedo V.A."/>
            <person name="Chatel J.M."/>
            <person name="Soares S."/>
        </authorList>
    </citation>
    <scope>NUCLEOTIDE SEQUENCE [LARGE SCALE GENOMIC DNA]</scope>
    <source>
        <strain evidence="11 12">CNCM I 4575</strain>
    </source>
</reference>
<feature type="transmembrane region" description="Helical" evidence="9">
    <location>
        <begin position="391"/>
        <end position="408"/>
    </location>
</feature>
<evidence type="ECO:0000256" key="4">
    <source>
        <dbReference type="ARBA" id="ARBA00022475"/>
    </source>
</evidence>
<evidence type="ECO:0000256" key="3">
    <source>
        <dbReference type="ARBA" id="ARBA00022448"/>
    </source>
</evidence>
<feature type="transmembrane region" description="Helical" evidence="9">
    <location>
        <begin position="447"/>
        <end position="466"/>
    </location>
</feature>
<feature type="transmembrane region" description="Helical" evidence="9">
    <location>
        <begin position="357"/>
        <end position="379"/>
    </location>
</feature>
<dbReference type="Pfam" id="PF01061">
    <property type="entry name" value="ABC2_membrane"/>
    <property type="match status" value="1"/>
</dbReference>
<evidence type="ECO:0000256" key="6">
    <source>
        <dbReference type="ARBA" id="ARBA00022692"/>
    </source>
</evidence>
<feature type="transmembrane region" description="Helical" evidence="9">
    <location>
        <begin position="250"/>
        <end position="270"/>
    </location>
</feature>
<keyword evidence="4 9" id="KW-1003">Cell membrane</keyword>
<keyword evidence="7 9" id="KW-1133">Transmembrane helix</keyword>
<evidence type="ECO:0000256" key="8">
    <source>
        <dbReference type="ARBA" id="ARBA00023136"/>
    </source>
</evidence>
<feature type="transmembrane region" description="Helical" evidence="9">
    <location>
        <begin position="12"/>
        <end position="30"/>
    </location>
</feature>
<comment type="similarity">
    <text evidence="2 9">Belongs to the ABC-2 integral membrane protein family.</text>
</comment>
<feature type="domain" description="ABC transmembrane type-2" evidence="10">
    <location>
        <begin position="251"/>
        <end position="469"/>
    </location>
</feature>
<evidence type="ECO:0000313" key="12">
    <source>
        <dbReference type="Proteomes" id="UP000220005"/>
    </source>
</evidence>
<evidence type="ECO:0000313" key="11">
    <source>
        <dbReference type="EMBL" id="PDX82622.1"/>
    </source>
</evidence>
<dbReference type="EMBL" id="NMTY01000004">
    <property type="protein sequence ID" value="PDX82622.1"/>
    <property type="molecule type" value="Genomic_DNA"/>
</dbReference>
<evidence type="ECO:0000256" key="2">
    <source>
        <dbReference type="ARBA" id="ARBA00007783"/>
    </source>
</evidence>
<name>A0A2A7AU73_9FIRM</name>
<dbReference type="InterPro" id="IPR013525">
    <property type="entry name" value="ABC2_TM"/>
</dbReference>
<evidence type="ECO:0000256" key="9">
    <source>
        <dbReference type="RuleBase" id="RU361157"/>
    </source>
</evidence>
<evidence type="ECO:0000256" key="1">
    <source>
        <dbReference type="ARBA" id="ARBA00004429"/>
    </source>
</evidence>
<accession>A0A2A7AU73</accession>
<proteinExistence type="inferred from homology"/>
<keyword evidence="5" id="KW-0997">Cell inner membrane</keyword>
<protein>
    <recommendedName>
        <fullName evidence="9">Transport permease protein</fullName>
    </recommendedName>
</protein>
<feature type="transmembrane region" description="Helical" evidence="9">
    <location>
        <begin position="282"/>
        <end position="308"/>
    </location>
</feature>
<dbReference type="GO" id="GO:0015920">
    <property type="term" value="P:lipopolysaccharide transport"/>
    <property type="evidence" value="ECO:0007669"/>
    <property type="project" value="TreeGrafter"/>
</dbReference>
<keyword evidence="6 9" id="KW-0812">Transmembrane</keyword>